<dbReference type="PROSITE" id="PS50835">
    <property type="entry name" value="IG_LIKE"/>
    <property type="match status" value="1"/>
</dbReference>
<dbReference type="PANTHER" id="PTHR11640">
    <property type="entry name" value="NEPHRIN"/>
    <property type="match status" value="1"/>
</dbReference>
<dbReference type="GO" id="GO:0098609">
    <property type="term" value="P:cell-cell adhesion"/>
    <property type="evidence" value="ECO:0007669"/>
    <property type="project" value="TreeGrafter"/>
</dbReference>
<organism evidence="9 10">
    <name type="scientific">Adineta steineri</name>
    <dbReference type="NCBI Taxonomy" id="433720"/>
    <lineage>
        <taxon>Eukaryota</taxon>
        <taxon>Metazoa</taxon>
        <taxon>Spiralia</taxon>
        <taxon>Gnathifera</taxon>
        <taxon>Rotifera</taxon>
        <taxon>Eurotatoria</taxon>
        <taxon>Bdelloidea</taxon>
        <taxon>Adinetida</taxon>
        <taxon>Adinetidae</taxon>
        <taxon>Adineta</taxon>
    </lineage>
</organism>
<evidence type="ECO:0000256" key="1">
    <source>
        <dbReference type="ARBA" id="ARBA00004479"/>
    </source>
</evidence>
<evidence type="ECO:0000256" key="3">
    <source>
        <dbReference type="ARBA" id="ARBA00023157"/>
    </source>
</evidence>
<feature type="compositionally biased region" description="Polar residues" evidence="6">
    <location>
        <begin position="499"/>
        <end position="529"/>
    </location>
</feature>
<dbReference type="GO" id="GO:0005886">
    <property type="term" value="C:plasma membrane"/>
    <property type="evidence" value="ECO:0007669"/>
    <property type="project" value="TreeGrafter"/>
</dbReference>
<dbReference type="InterPro" id="IPR013783">
    <property type="entry name" value="Ig-like_fold"/>
</dbReference>
<dbReference type="InterPro" id="IPR003599">
    <property type="entry name" value="Ig_sub"/>
</dbReference>
<protein>
    <recommendedName>
        <fullName evidence="8">Ig-like domain-containing protein</fullName>
    </recommendedName>
</protein>
<evidence type="ECO:0000256" key="5">
    <source>
        <dbReference type="ARBA" id="ARBA00023319"/>
    </source>
</evidence>
<gene>
    <name evidence="9" type="ORF">QVE165_LOCUS19474</name>
</gene>
<keyword evidence="10" id="KW-1185">Reference proteome</keyword>
<keyword evidence="7" id="KW-1133">Transmembrane helix</keyword>
<dbReference type="InterPro" id="IPR036179">
    <property type="entry name" value="Ig-like_dom_sf"/>
</dbReference>
<evidence type="ECO:0000256" key="6">
    <source>
        <dbReference type="SAM" id="MobiDB-lite"/>
    </source>
</evidence>
<dbReference type="SMART" id="SM00409">
    <property type="entry name" value="IG"/>
    <property type="match status" value="1"/>
</dbReference>
<keyword evidence="3" id="KW-1015">Disulfide bond</keyword>
<dbReference type="AlphaFoldDB" id="A0A814MYX8"/>
<feature type="domain" description="Ig-like" evidence="8">
    <location>
        <begin position="244"/>
        <end position="347"/>
    </location>
</feature>
<evidence type="ECO:0000256" key="7">
    <source>
        <dbReference type="SAM" id="Phobius"/>
    </source>
</evidence>
<evidence type="ECO:0000259" key="8">
    <source>
        <dbReference type="PROSITE" id="PS50835"/>
    </source>
</evidence>
<sequence>MILTDNQEDNNRFEIIYRPENSHIGLTCDLTDVAWWKRPNLLATRYGIILSKYRSKMTLEKKDDGTTTSGIQLHTLNIHHLQSNDSGIYECETLGAIRQFNLTVTVRLTTVELGAQLLSSHDSTITYTSNQTDKDLFHQSSSSTHLLFYSLLSNNGQIRLRENQLIRITCVVSRALPAAYIFFPFDIEYRVEKNSTIENDDKTYRTILIITLRINRHFHQRLFHCEASQTQFINDENKQEQQSPPILSNKFQTDVVYGPTCSHKIQFPLQFFTGIHRPINLTCFMNDANPSKLNFTWILPNGIERSGYYLNQTASYITVIPKQIQDFGQATCRAQNEPNLFAECHVNMIMGGIPDPVKSCTYTYVNTTLTVNCVAGFHQGDEDFFCYMFKRQENGSFSEHGRLRGNCAFILPELKPEQHHDFRVFTKNKYGDNFDRSYPITVGKPKAETLAEKTRLYWPYMAICVIGACLVSLLIICCCCHQIRRSLYKRKTKGNFDSLTYQNHNSNTHANSNGKHSSVHLKQNGNGTTYPVRPYRSKDYLVSSETSKSYGNNPPLRSIYTPEEEFVSARRNTLKETDLDQLLGSTNTTGPSATATIKTLPQNRTRPLFAAYATHDQQQLQLQQQQKQRDESNLHPLTIQRRSSFQTATKLNGLDFYTSQEPFYLIDRQMMKMNQRGNYSPERDLREREHYREIRREYSPYPKDDNLIDMNRQNLLDTHRSRENSVIVDNHLLTNVEPLSRASSPTDHHWREMNAIDEIDYHDRYMDSNDNERDTFRDNIDDNNEFLTNDDDRDRRSLDRISMDYRNDDNTIVNDDRDDDRYRDDGIFV</sequence>
<dbReference type="InterPro" id="IPR007110">
    <property type="entry name" value="Ig-like_dom"/>
</dbReference>
<proteinExistence type="predicted"/>
<dbReference type="Proteomes" id="UP000663832">
    <property type="component" value="Unassembled WGS sequence"/>
</dbReference>
<dbReference type="GO" id="GO:0005911">
    <property type="term" value="C:cell-cell junction"/>
    <property type="evidence" value="ECO:0007669"/>
    <property type="project" value="TreeGrafter"/>
</dbReference>
<evidence type="ECO:0000313" key="9">
    <source>
        <dbReference type="EMBL" id="CAF1085648.1"/>
    </source>
</evidence>
<feature type="transmembrane region" description="Helical" evidence="7">
    <location>
        <begin position="457"/>
        <end position="483"/>
    </location>
</feature>
<keyword evidence="7" id="KW-0812">Transmembrane</keyword>
<dbReference type="InterPro" id="IPR051275">
    <property type="entry name" value="Cell_adhesion_signaling"/>
</dbReference>
<feature type="region of interest" description="Disordered" evidence="6">
    <location>
        <begin position="499"/>
        <end position="535"/>
    </location>
</feature>
<dbReference type="EMBL" id="CAJNOM010000119">
    <property type="protein sequence ID" value="CAF1085648.1"/>
    <property type="molecule type" value="Genomic_DNA"/>
</dbReference>
<reference evidence="9" key="1">
    <citation type="submission" date="2021-02" db="EMBL/GenBank/DDBJ databases">
        <authorList>
            <person name="Nowell W R."/>
        </authorList>
    </citation>
    <scope>NUCLEOTIDE SEQUENCE</scope>
</reference>
<keyword evidence="4" id="KW-0325">Glycoprotein</keyword>
<name>A0A814MYX8_9BILA</name>
<keyword evidence="2 7" id="KW-0472">Membrane</keyword>
<dbReference type="Gene3D" id="2.60.40.10">
    <property type="entry name" value="Immunoglobulins"/>
    <property type="match status" value="2"/>
</dbReference>
<accession>A0A814MYX8</accession>
<dbReference type="PANTHER" id="PTHR11640:SF164">
    <property type="entry name" value="MAM DOMAIN-CONTAINING GLYCOSYLPHOSPHATIDYLINOSITOL ANCHOR PROTEIN 1"/>
    <property type="match status" value="1"/>
</dbReference>
<dbReference type="OrthoDB" id="10006996at2759"/>
<dbReference type="GO" id="GO:0050839">
    <property type="term" value="F:cell adhesion molecule binding"/>
    <property type="evidence" value="ECO:0007669"/>
    <property type="project" value="TreeGrafter"/>
</dbReference>
<evidence type="ECO:0000256" key="4">
    <source>
        <dbReference type="ARBA" id="ARBA00023180"/>
    </source>
</evidence>
<evidence type="ECO:0000313" key="10">
    <source>
        <dbReference type="Proteomes" id="UP000663832"/>
    </source>
</evidence>
<evidence type="ECO:0000256" key="2">
    <source>
        <dbReference type="ARBA" id="ARBA00023136"/>
    </source>
</evidence>
<dbReference type="SUPFAM" id="SSF48726">
    <property type="entry name" value="Immunoglobulin"/>
    <property type="match status" value="2"/>
</dbReference>
<keyword evidence="5" id="KW-0393">Immunoglobulin domain</keyword>
<comment type="caution">
    <text evidence="9">The sequence shown here is derived from an EMBL/GenBank/DDBJ whole genome shotgun (WGS) entry which is preliminary data.</text>
</comment>
<comment type="subcellular location">
    <subcellularLocation>
        <location evidence="1">Membrane</location>
        <topology evidence="1">Single-pass type I membrane protein</topology>
    </subcellularLocation>
</comment>